<sequence>MCEEGLDVLTEPVSVHHSGSPSSSAMIVILMLLKQGYEEESSSSCSLWGPAHRLQTPDLSNMGRIRVEDSRTAYCTLETVTPHYGVLIISENNMECFSSM</sequence>
<name>A0A3N0YYW4_ANAGA</name>
<organism evidence="1 2">
    <name type="scientific">Anabarilius grahami</name>
    <name type="common">Kanglang fish</name>
    <name type="synonym">Barilius grahami</name>
    <dbReference type="NCBI Taxonomy" id="495550"/>
    <lineage>
        <taxon>Eukaryota</taxon>
        <taxon>Metazoa</taxon>
        <taxon>Chordata</taxon>
        <taxon>Craniata</taxon>
        <taxon>Vertebrata</taxon>
        <taxon>Euteleostomi</taxon>
        <taxon>Actinopterygii</taxon>
        <taxon>Neopterygii</taxon>
        <taxon>Teleostei</taxon>
        <taxon>Ostariophysi</taxon>
        <taxon>Cypriniformes</taxon>
        <taxon>Xenocyprididae</taxon>
        <taxon>Xenocypridinae</taxon>
        <taxon>Xenocypridinae incertae sedis</taxon>
        <taxon>Anabarilius</taxon>
    </lineage>
</organism>
<protein>
    <submittedName>
        <fullName evidence="1">Uncharacterized protein</fullName>
    </submittedName>
</protein>
<gene>
    <name evidence="1" type="ORF">DPX16_3158</name>
</gene>
<evidence type="ECO:0000313" key="2">
    <source>
        <dbReference type="Proteomes" id="UP000281406"/>
    </source>
</evidence>
<accession>A0A3N0YYW4</accession>
<evidence type="ECO:0000313" key="1">
    <source>
        <dbReference type="EMBL" id="ROL51469.1"/>
    </source>
</evidence>
<reference evidence="1 2" key="1">
    <citation type="submission" date="2018-10" db="EMBL/GenBank/DDBJ databases">
        <title>Genome assembly for a Yunnan-Guizhou Plateau 3E fish, Anabarilius grahami (Regan), and its evolutionary and genetic applications.</title>
        <authorList>
            <person name="Jiang W."/>
        </authorList>
    </citation>
    <scope>NUCLEOTIDE SEQUENCE [LARGE SCALE GENOMIC DNA]</scope>
    <source>
        <strain evidence="1">AG-KIZ</strain>
        <tissue evidence="1">Muscle</tissue>
    </source>
</reference>
<dbReference type="Proteomes" id="UP000281406">
    <property type="component" value="Unassembled WGS sequence"/>
</dbReference>
<proteinExistence type="predicted"/>
<keyword evidence="2" id="KW-1185">Reference proteome</keyword>
<dbReference type="AlphaFoldDB" id="A0A3N0YYW4"/>
<comment type="caution">
    <text evidence="1">The sequence shown here is derived from an EMBL/GenBank/DDBJ whole genome shotgun (WGS) entry which is preliminary data.</text>
</comment>
<dbReference type="EMBL" id="RJVU01018580">
    <property type="protein sequence ID" value="ROL51469.1"/>
    <property type="molecule type" value="Genomic_DNA"/>
</dbReference>